<dbReference type="PANTHER" id="PTHR33021">
    <property type="entry name" value="BLUE COPPER PROTEIN"/>
    <property type="match status" value="1"/>
</dbReference>
<dbReference type="Gene3D" id="2.60.40.420">
    <property type="entry name" value="Cupredoxins - blue copper proteins"/>
    <property type="match status" value="1"/>
</dbReference>
<evidence type="ECO:0000256" key="2">
    <source>
        <dbReference type="ARBA" id="ARBA00022475"/>
    </source>
</evidence>
<protein>
    <submittedName>
        <fullName evidence="12">Early nodulin-like protein 1</fullName>
    </submittedName>
</protein>
<evidence type="ECO:0000259" key="11">
    <source>
        <dbReference type="PROSITE" id="PS51485"/>
    </source>
</evidence>
<sequence>MSSKLPEAQDMNMLDDDQKSKERRITKRSKSFTATACRVLATCPYKTRTNDAIHVIRLASSKSDTTTFSSKILHSDCPFVLFPMADSILTSDHLKKALHVLGLLSLLLLMQKVGATEFKVGGPNGWSVPADAALSYNQWAERNRFQRGDSLLFVYPAGNDSVLYVNKDDHDNCNTATPLELHKDGHTTFKLNQSGAHYFISGVKDNCLKNEKLVVVVLAERSKESLTPASPPSGSTDIVPPSGSTDIVPSPAPAGEESPSPPEGLVQIAPSPPPGGEEPSPSGASSVFISFIGSIGALVGSSLLLA</sequence>
<dbReference type="CDD" id="cd11019">
    <property type="entry name" value="OsENODL1_like"/>
    <property type="match status" value="1"/>
</dbReference>
<comment type="caution">
    <text evidence="12">The sequence shown here is derived from an EMBL/GenBank/DDBJ whole genome shotgun (WGS) entry which is preliminary data.</text>
</comment>
<dbReference type="InterPro" id="IPR039391">
    <property type="entry name" value="Phytocyanin-like"/>
</dbReference>
<dbReference type="Pfam" id="PF02298">
    <property type="entry name" value="Cu_bind_like"/>
    <property type="match status" value="1"/>
</dbReference>
<feature type="domain" description="Phytocyanin" evidence="11">
    <location>
        <begin position="116"/>
        <end position="219"/>
    </location>
</feature>
<evidence type="ECO:0000256" key="5">
    <source>
        <dbReference type="ARBA" id="ARBA00023136"/>
    </source>
</evidence>
<dbReference type="GO" id="GO:0005886">
    <property type="term" value="C:plasma membrane"/>
    <property type="evidence" value="ECO:0007669"/>
    <property type="project" value="UniProtKB-SubCell"/>
</dbReference>
<keyword evidence="2" id="KW-1003">Cell membrane</keyword>
<dbReference type="GO" id="GO:0009055">
    <property type="term" value="F:electron transfer activity"/>
    <property type="evidence" value="ECO:0007669"/>
    <property type="project" value="InterPro"/>
</dbReference>
<dbReference type="InterPro" id="IPR041846">
    <property type="entry name" value="ENL_dom"/>
</dbReference>
<comment type="subcellular location">
    <subcellularLocation>
        <location evidence="1">Cell membrane</location>
        <topology evidence="1">Lipid-anchor</topology>
        <topology evidence="1">GPI-anchor</topology>
    </subcellularLocation>
</comment>
<organism evidence="12 13">
    <name type="scientific">Vitis vinifera</name>
    <name type="common">Grape</name>
    <dbReference type="NCBI Taxonomy" id="29760"/>
    <lineage>
        <taxon>Eukaryota</taxon>
        <taxon>Viridiplantae</taxon>
        <taxon>Streptophyta</taxon>
        <taxon>Embryophyta</taxon>
        <taxon>Tracheophyta</taxon>
        <taxon>Spermatophyta</taxon>
        <taxon>Magnoliopsida</taxon>
        <taxon>eudicotyledons</taxon>
        <taxon>Gunneridae</taxon>
        <taxon>Pentapetalae</taxon>
        <taxon>rosids</taxon>
        <taxon>Vitales</taxon>
        <taxon>Vitaceae</taxon>
        <taxon>Viteae</taxon>
        <taxon>Vitis</taxon>
    </lineage>
</organism>
<feature type="region of interest" description="Disordered" evidence="10">
    <location>
        <begin position="1"/>
        <end position="27"/>
    </location>
</feature>
<dbReference type="PANTHER" id="PTHR33021:SF253">
    <property type="entry name" value="EARLY NODULIN-LIKE PROTEIN 9"/>
    <property type="match status" value="1"/>
</dbReference>
<accession>A0A438ISF4</accession>
<evidence type="ECO:0000256" key="9">
    <source>
        <dbReference type="ARBA" id="ARBA00035011"/>
    </source>
</evidence>
<evidence type="ECO:0000256" key="1">
    <source>
        <dbReference type="ARBA" id="ARBA00004609"/>
    </source>
</evidence>
<feature type="region of interest" description="Disordered" evidence="10">
    <location>
        <begin position="224"/>
        <end position="283"/>
    </location>
</feature>
<dbReference type="PROSITE" id="PS51485">
    <property type="entry name" value="PHYTOCYANIN"/>
    <property type="match status" value="1"/>
</dbReference>
<keyword evidence="6" id="KW-1015">Disulfide bond</keyword>
<evidence type="ECO:0000256" key="7">
    <source>
        <dbReference type="ARBA" id="ARBA00023180"/>
    </source>
</evidence>
<evidence type="ECO:0000256" key="8">
    <source>
        <dbReference type="ARBA" id="ARBA00023288"/>
    </source>
</evidence>
<comment type="similarity">
    <text evidence="9">Belongs to the early nodulin-like (ENODL) family.</text>
</comment>
<evidence type="ECO:0000256" key="3">
    <source>
        <dbReference type="ARBA" id="ARBA00022622"/>
    </source>
</evidence>
<dbReference type="EMBL" id="QGNW01000086">
    <property type="protein sequence ID" value="RVW99649.1"/>
    <property type="molecule type" value="Genomic_DNA"/>
</dbReference>
<evidence type="ECO:0000313" key="12">
    <source>
        <dbReference type="EMBL" id="RVW99649.1"/>
    </source>
</evidence>
<keyword evidence="8" id="KW-0449">Lipoprotein</keyword>
<reference evidence="12 13" key="1">
    <citation type="journal article" date="2018" name="PLoS Genet.">
        <title>Population sequencing reveals clonal diversity and ancestral inbreeding in the grapevine cultivar Chardonnay.</title>
        <authorList>
            <person name="Roach M.J."/>
            <person name="Johnson D.L."/>
            <person name="Bohlmann J."/>
            <person name="van Vuuren H.J."/>
            <person name="Jones S.J."/>
            <person name="Pretorius I.S."/>
            <person name="Schmidt S.A."/>
            <person name="Borneman A.R."/>
        </authorList>
    </citation>
    <scope>NUCLEOTIDE SEQUENCE [LARGE SCALE GENOMIC DNA]</scope>
    <source>
        <strain evidence="13">cv. Chardonnay</strain>
        <tissue evidence="12">Leaf</tissue>
    </source>
</reference>
<evidence type="ECO:0000256" key="10">
    <source>
        <dbReference type="SAM" id="MobiDB-lite"/>
    </source>
</evidence>
<evidence type="ECO:0000313" key="13">
    <source>
        <dbReference type="Proteomes" id="UP000288805"/>
    </source>
</evidence>
<keyword evidence="3" id="KW-0336">GPI-anchor</keyword>
<evidence type="ECO:0000256" key="6">
    <source>
        <dbReference type="ARBA" id="ARBA00023157"/>
    </source>
</evidence>
<evidence type="ECO:0000256" key="4">
    <source>
        <dbReference type="ARBA" id="ARBA00022729"/>
    </source>
</evidence>
<dbReference type="FunFam" id="2.60.40.420:FF:000010">
    <property type="entry name" value="Early nodulin-like protein 1"/>
    <property type="match status" value="1"/>
</dbReference>
<gene>
    <name evidence="12" type="primary">VvCHDp000179_5</name>
    <name evidence="12" type="ORF">CK203_021392</name>
</gene>
<keyword evidence="7" id="KW-0325">Glycoprotein</keyword>
<dbReference type="Proteomes" id="UP000288805">
    <property type="component" value="Unassembled WGS sequence"/>
</dbReference>
<dbReference type="GO" id="GO:0098552">
    <property type="term" value="C:side of membrane"/>
    <property type="evidence" value="ECO:0007669"/>
    <property type="project" value="UniProtKB-KW"/>
</dbReference>
<dbReference type="InterPro" id="IPR008972">
    <property type="entry name" value="Cupredoxin"/>
</dbReference>
<keyword evidence="5" id="KW-0472">Membrane</keyword>
<dbReference type="SUPFAM" id="SSF49503">
    <property type="entry name" value="Cupredoxins"/>
    <property type="match status" value="1"/>
</dbReference>
<keyword evidence="4" id="KW-0732">Signal</keyword>
<name>A0A438ISF4_VITVI</name>
<proteinExistence type="inferred from homology"/>
<dbReference type="InterPro" id="IPR003245">
    <property type="entry name" value="Phytocyanin_dom"/>
</dbReference>
<dbReference type="AlphaFoldDB" id="A0A438ISF4"/>
<feature type="compositionally biased region" description="Polar residues" evidence="10">
    <location>
        <begin position="225"/>
        <end position="247"/>
    </location>
</feature>